<reference evidence="2" key="1">
    <citation type="journal article" date="2014" name="Int. J. Syst. Evol. Microbiol.">
        <title>Complete genome sequence of Corynebacterium casei LMG S-19264T (=DSM 44701T), isolated from a smear-ripened cheese.</title>
        <authorList>
            <consortium name="US DOE Joint Genome Institute (JGI-PGF)"/>
            <person name="Walter F."/>
            <person name="Albersmeier A."/>
            <person name="Kalinowski J."/>
            <person name="Ruckert C."/>
        </authorList>
    </citation>
    <scope>NUCLEOTIDE SEQUENCE</scope>
    <source>
        <strain evidence="2">CGMCC 1.15758</strain>
    </source>
</reference>
<proteinExistence type="predicted"/>
<protein>
    <recommendedName>
        <fullName evidence="4">Polysaccharide chain length determinant N-terminal domain-containing protein</fullName>
    </recommendedName>
</protein>
<dbReference type="AlphaFoldDB" id="A0A8J3E8K4"/>
<dbReference type="Proteomes" id="UP000636949">
    <property type="component" value="Unassembled WGS sequence"/>
</dbReference>
<evidence type="ECO:0000256" key="1">
    <source>
        <dbReference type="SAM" id="Phobius"/>
    </source>
</evidence>
<evidence type="ECO:0000313" key="3">
    <source>
        <dbReference type="Proteomes" id="UP000636949"/>
    </source>
</evidence>
<dbReference type="OrthoDB" id="5623199at2"/>
<evidence type="ECO:0008006" key="4">
    <source>
        <dbReference type="Google" id="ProtNLM"/>
    </source>
</evidence>
<accession>A0A8J3E8K4</accession>
<sequence>MSQQDNDIISMSDLLVTLIKHIKLWLVIVVLGVILSIVYGVKHQDNYEFSANLLGPSYISEGTAHWVMDKSELSNLIGVYYKQYQDANANDFFINKVQFDADKLQLNIKAKKDQNEQVITLLNEFIDYAQTQEQYKTTISNWQENVEFGLKQLQQQNKVYADTVKQFQHNIETLSQTKDLATVNGQALLNNLSNTILSYQSQMFGNDIKIQHYKSQLQTLNKKILLLGGVIKSYKPIGLTSPVIVILGIILSLVLATIIVFIIEFIKNLRQEVKQKLAK</sequence>
<feature type="transmembrane region" description="Helical" evidence="1">
    <location>
        <begin position="243"/>
        <end position="266"/>
    </location>
</feature>
<dbReference type="RefSeq" id="WP_117001866.1">
    <property type="nucleotide sequence ID" value="NZ_BMJS01000007.1"/>
</dbReference>
<reference evidence="2" key="2">
    <citation type="submission" date="2020-09" db="EMBL/GenBank/DDBJ databases">
        <authorList>
            <person name="Sun Q."/>
            <person name="Zhou Y."/>
        </authorList>
    </citation>
    <scope>NUCLEOTIDE SEQUENCE</scope>
    <source>
        <strain evidence="2">CGMCC 1.15758</strain>
    </source>
</reference>
<name>A0A8J3E8K4_9GAMM</name>
<keyword evidence="1" id="KW-1133">Transmembrane helix</keyword>
<keyword evidence="3" id="KW-1185">Reference proteome</keyword>
<organism evidence="2 3">
    <name type="scientific">Cysteiniphilum litorale</name>
    <dbReference type="NCBI Taxonomy" id="2056700"/>
    <lineage>
        <taxon>Bacteria</taxon>
        <taxon>Pseudomonadati</taxon>
        <taxon>Pseudomonadota</taxon>
        <taxon>Gammaproteobacteria</taxon>
        <taxon>Thiotrichales</taxon>
        <taxon>Fastidiosibacteraceae</taxon>
        <taxon>Cysteiniphilum</taxon>
    </lineage>
</organism>
<feature type="transmembrane region" description="Helical" evidence="1">
    <location>
        <begin position="21"/>
        <end position="41"/>
    </location>
</feature>
<keyword evidence="1" id="KW-0812">Transmembrane</keyword>
<evidence type="ECO:0000313" key="2">
    <source>
        <dbReference type="EMBL" id="GGF94619.1"/>
    </source>
</evidence>
<keyword evidence="1" id="KW-0472">Membrane</keyword>
<comment type="caution">
    <text evidence="2">The sequence shown here is derived from an EMBL/GenBank/DDBJ whole genome shotgun (WGS) entry which is preliminary data.</text>
</comment>
<gene>
    <name evidence="2" type="ORF">GCM10010995_09810</name>
</gene>
<dbReference type="EMBL" id="BMJS01000007">
    <property type="protein sequence ID" value="GGF94619.1"/>
    <property type="molecule type" value="Genomic_DNA"/>
</dbReference>